<dbReference type="AlphaFoldDB" id="L7UAV8"/>
<reference evidence="3 4" key="1">
    <citation type="journal article" date="2013" name="Genome Announc.">
        <title>Complete genome sequence of Myxococcus stipitatus strain DSM 14675, a fruiting myxobacterium.</title>
        <authorList>
            <person name="Huntley S."/>
            <person name="Kneip S."/>
            <person name="Treuner-Lange A."/>
            <person name="Sogaard-Andersen L."/>
        </authorList>
    </citation>
    <scope>NUCLEOTIDE SEQUENCE [LARGE SCALE GENOMIC DNA]</scope>
    <source>
        <strain evidence="4">DSM 14675 / JCM 12634 / Mx s8</strain>
    </source>
</reference>
<organism evidence="3 4">
    <name type="scientific">Myxococcus stipitatus (strain DSM 14675 / JCM 12634 / Mx s8)</name>
    <dbReference type="NCBI Taxonomy" id="1278073"/>
    <lineage>
        <taxon>Bacteria</taxon>
        <taxon>Pseudomonadati</taxon>
        <taxon>Myxococcota</taxon>
        <taxon>Myxococcia</taxon>
        <taxon>Myxococcales</taxon>
        <taxon>Cystobacterineae</taxon>
        <taxon>Myxococcaceae</taxon>
        <taxon>Myxococcus</taxon>
    </lineage>
</organism>
<proteinExistence type="predicted"/>
<evidence type="ECO:0000256" key="2">
    <source>
        <dbReference type="SAM" id="SignalP"/>
    </source>
</evidence>
<dbReference type="EMBL" id="CP004025">
    <property type="protein sequence ID" value="AGC44737.1"/>
    <property type="molecule type" value="Genomic_DNA"/>
</dbReference>
<keyword evidence="4" id="KW-1185">Reference proteome</keyword>
<protein>
    <submittedName>
        <fullName evidence="3">Uncharacterized protein</fullName>
    </submittedName>
</protein>
<dbReference type="PATRIC" id="fig|1278073.3.peg.3485"/>
<gene>
    <name evidence="3" type="ordered locus">MYSTI_03425</name>
</gene>
<dbReference type="HOGENOM" id="CLU_773654_0_0_7"/>
<keyword evidence="2" id="KW-0732">Signal</keyword>
<dbReference type="STRING" id="1278073.MYSTI_03425"/>
<evidence type="ECO:0000313" key="4">
    <source>
        <dbReference type="Proteomes" id="UP000011131"/>
    </source>
</evidence>
<dbReference type="KEGG" id="msd:MYSTI_03425"/>
<feature type="signal peptide" evidence="2">
    <location>
        <begin position="1"/>
        <end position="32"/>
    </location>
</feature>
<sequence length="386" mass="42641">MHERAPAADFARRALCRFLGCLIALLATSASAASLAEELAGRCRAWAADPHNPWALAHGMALDGRAFRAKDGRPAADVVVSDFLRVRQKDTRDFFFEPFTAEGTPVEPHPALQAKTLLASGIPLSQRFTTPFGPVTLREVVARVKREFQMEQVASPESAWRLDALSLSSRPGDTFRDARGRAVSIHTVMDTALATLEAAHAELAAGMKAGRAQVPKQGQGIYSHPCGGLHYFQAVAGWARHPSVRARWRERLETQRDVLLYRLDSEARQYETAWATAPEHREAVLAQMLKFHGHLLETLGRFRDDTGWRPTPLQQQTVDRARRYLENTVRRMDETGLLSAPSSVATRNRQLALDLVGDTCHAARGEALWSQGPARVTPPASPSPPR</sequence>
<dbReference type="RefSeq" id="WP_015348998.1">
    <property type="nucleotide sequence ID" value="NC_020126.1"/>
</dbReference>
<evidence type="ECO:0000313" key="3">
    <source>
        <dbReference type="EMBL" id="AGC44737.1"/>
    </source>
</evidence>
<feature type="chain" id="PRO_5003984250" evidence="2">
    <location>
        <begin position="33"/>
        <end position="386"/>
    </location>
</feature>
<accession>L7UAV8</accession>
<evidence type="ECO:0000256" key="1">
    <source>
        <dbReference type="SAM" id="MobiDB-lite"/>
    </source>
</evidence>
<dbReference type="Proteomes" id="UP000011131">
    <property type="component" value="Chromosome"/>
</dbReference>
<feature type="region of interest" description="Disordered" evidence="1">
    <location>
        <begin position="367"/>
        <end position="386"/>
    </location>
</feature>
<name>L7UAV8_MYXSD</name>
<dbReference type="eggNOG" id="ENOG5033MXX">
    <property type="taxonomic scope" value="Bacteria"/>
</dbReference>